<organism evidence="3 4">
    <name type="scientific">Micromonospora krabiensis</name>
    <dbReference type="NCBI Taxonomy" id="307121"/>
    <lineage>
        <taxon>Bacteria</taxon>
        <taxon>Bacillati</taxon>
        <taxon>Actinomycetota</taxon>
        <taxon>Actinomycetes</taxon>
        <taxon>Micromonosporales</taxon>
        <taxon>Micromonosporaceae</taxon>
        <taxon>Micromonospora</taxon>
    </lineage>
</organism>
<dbReference type="InterPro" id="IPR012551">
    <property type="entry name" value="DUF1707_SHOCT-like"/>
</dbReference>
<keyword evidence="1" id="KW-0472">Membrane</keyword>
<feature type="transmembrane region" description="Helical" evidence="1">
    <location>
        <begin position="98"/>
        <end position="118"/>
    </location>
</feature>
<dbReference type="EMBL" id="LT598496">
    <property type="protein sequence ID" value="SBV29640.1"/>
    <property type="molecule type" value="Genomic_DNA"/>
</dbReference>
<keyword evidence="1" id="KW-0812">Transmembrane</keyword>
<dbReference type="STRING" id="307121.GA0070620_5220"/>
<sequence>MPGAGRPTGGARRGVPLRTLSDVDVELRASDDDRHRVVSALQGHTAAGRLTLDEFSDRVGAVWTARTMADLAALTRDLPAPVAPSATDAGLGQHRRELLVVFVVAVLTLFVLGAYMALTR</sequence>
<dbReference type="PANTHER" id="PTHR40763">
    <property type="entry name" value="MEMBRANE PROTEIN-RELATED"/>
    <property type="match status" value="1"/>
</dbReference>
<reference evidence="4" key="1">
    <citation type="submission" date="2016-06" db="EMBL/GenBank/DDBJ databases">
        <authorList>
            <person name="Varghese N."/>
        </authorList>
    </citation>
    <scope>NUCLEOTIDE SEQUENCE [LARGE SCALE GENOMIC DNA]</scope>
    <source>
        <strain evidence="4">DSM 45344</strain>
    </source>
</reference>
<dbReference type="PATRIC" id="fig|307121.4.peg.5323"/>
<evidence type="ECO:0000313" key="4">
    <source>
        <dbReference type="Proteomes" id="UP000199393"/>
    </source>
</evidence>
<keyword evidence="4" id="KW-1185">Reference proteome</keyword>
<dbReference type="PANTHER" id="PTHR40763:SF4">
    <property type="entry name" value="DUF1707 DOMAIN-CONTAINING PROTEIN"/>
    <property type="match status" value="1"/>
</dbReference>
<protein>
    <recommendedName>
        <fullName evidence="2">DUF1707 domain-containing protein</fullName>
    </recommendedName>
</protein>
<keyword evidence="1" id="KW-1133">Transmembrane helix</keyword>
<dbReference type="AlphaFoldDB" id="A0A1C3NAP9"/>
<feature type="domain" description="DUF1707" evidence="2">
    <location>
        <begin position="27"/>
        <end position="79"/>
    </location>
</feature>
<evidence type="ECO:0000313" key="3">
    <source>
        <dbReference type="EMBL" id="SBV29640.1"/>
    </source>
</evidence>
<evidence type="ECO:0000256" key="1">
    <source>
        <dbReference type="SAM" id="Phobius"/>
    </source>
</evidence>
<dbReference type="Pfam" id="PF08044">
    <property type="entry name" value="DUF1707"/>
    <property type="match status" value="1"/>
</dbReference>
<proteinExistence type="predicted"/>
<name>A0A1C3NAP9_9ACTN</name>
<dbReference type="Proteomes" id="UP000199393">
    <property type="component" value="Chromosome I"/>
</dbReference>
<gene>
    <name evidence="3" type="ORF">GA0070620_5220</name>
</gene>
<evidence type="ECO:0000259" key="2">
    <source>
        <dbReference type="Pfam" id="PF08044"/>
    </source>
</evidence>
<accession>A0A1C3NAP9</accession>